<sequence length="85" mass="9591">MTRHPVAGHPALGQQDNDAFDPTRRFVRVTGINRRGFVEFEFSVGIPELCVELMLPRAAFEEFCVAQNVVRLTAEGEPMTSRSRQ</sequence>
<name>A0ABZ0WJV1_9BURK</name>
<dbReference type="RefSeq" id="WP_114811626.1">
    <property type="nucleotide sequence ID" value="NZ_CP139965.1"/>
</dbReference>
<accession>A0ABZ0WJV1</accession>
<proteinExistence type="predicted"/>
<gene>
    <name evidence="1" type="ORF">U0042_26725</name>
</gene>
<evidence type="ECO:0000313" key="1">
    <source>
        <dbReference type="EMBL" id="WQD77601.1"/>
    </source>
</evidence>
<dbReference type="InterPro" id="IPR010353">
    <property type="entry name" value="DmpK"/>
</dbReference>
<keyword evidence="2" id="KW-1185">Reference proteome</keyword>
<protein>
    <submittedName>
        <fullName evidence="1">Phenol hydroxylase subunit</fullName>
    </submittedName>
</protein>
<dbReference type="EMBL" id="CP139965">
    <property type="protein sequence ID" value="WQD77601.1"/>
    <property type="molecule type" value="Genomic_DNA"/>
</dbReference>
<dbReference type="Pfam" id="PF06099">
    <property type="entry name" value="Phenol_hyd_sub"/>
    <property type="match status" value="1"/>
</dbReference>
<dbReference type="Proteomes" id="UP001325479">
    <property type="component" value="Chromosome"/>
</dbReference>
<organism evidence="1 2">
    <name type="scientific">Paraburkholderia kururiensis</name>
    <dbReference type="NCBI Taxonomy" id="984307"/>
    <lineage>
        <taxon>Bacteria</taxon>
        <taxon>Pseudomonadati</taxon>
        <taxon>Pseudomonadota</taxon>
        <taxon>Betaproteobacteria</taxon>
        <taxon>Burkholderiales</taxon>
        <taxon>Burkholderiaceae</taxon>
        <taxon>Paraburkholderia</taxon>
    </lineage>
</organism>
<reference evidence="1 2" key="1">
    <citation type="submission" date="2023-12" db="EMBL/GenBank/DDBJ databases">
        <title>Genome sequencing and assembly of bacterial species from a model synthetic community.</title>
        <authorList>
            <person name="Hogle S.L."/>
        </authorList>
    </citation>
    <scope>NUCLEOTIDE SEQUENCE [LARGE SCALE GENOMIC DNA]</scope>
    <source>
        <strain evidence="1 2">HAMBI 2494</strain>
    </source>
</reference>
<evidence type="ECO:0000313" key="2">
    <source>
        <dbReference type="Proteomes" id="UP001325479"/>
    </source>
</evidence>